<dbReference type="EMBL" id="JAMZIH010007485">
    <property type="protein sequence ID" value="KAJ1673031.1"/>
    <property type="molecule type" value="Genomic_DNA"/>
</dbReference>
<proteinExistence type="predicted"/>
<feature type="non-terminal residue" evidence="1">
    <location>
        <position position="62"/>
    </location>
</feature>
<reference evidence="1" key="1">
    <citation type="submission" date="2022-06" db="EMBL/GenBank/DDBJ databases">
        <title>Phylogenomic reconstructions and comparative analyses of Kickxellomycotina fungi.</title>
        <authorList>
            <person name="Reynolds N.K."/>
            <person name="Stajich J.E."/>
            <person name="Barry K."/>
            <person name="Grigoriev I.V."/>
            <person name="Crous P."/>
            <person name="Smith M.E."/>
        </authorList>
    </citation>
    <scope>NUCLEOTIDE SEQUENCE</scope>
    <source>
        <strain evidence="1">RSA 2271</strain>
    </source>
</reference>
<organism evidence="1 2">
    <name type="scientific">Spiromyces aspiralis</name>
    <dbReference type="NCBI Taxonomy" id="68401"/>
    <lineage>
        <taxon>Eukaryota</taxon>
        <taxon>Fungi</taxon>
        <taxon>Fungi incertae sedis</taxon>
        <taxon>Zoopagomycota</taxon>
        <taxon>Kickxellomycotina</taxon>
        <taxon>Kickxellomycetes</taxon>
        <taxon>Kickxellales</taxon>
        <taxon>Kickxellaceae</taxon>
        <taxon>Spiromyces</taxon>
    </lineage>
</organism>
<sequence>MVELITETGEWIESIVMPLAKKQLTDQIIQYLMHTVLLLAMEYRLISIALDDKDYNRIAAPV</sequence>
<accession>A0ACC1HCG3</accession>
<comment type="caution">
    <text evidence="1">The sequence shown here is derived from an EMBL/GenBank/DDBJ whole genome shotgun (WGS) entry which is preliminary data.</text>
</comment>
<name>A0ACC1HCG3_9FUNG</name>
<keyword evidence="2" id="KW-1185">Reference proteome</keyword>
<protein>
    <submittedName>
        <fullName evidence="1">Uncharacterized protein</fullName>
    </submittedName>
</protein>
<dbReference type="Proteomes" id="UP001145114">
    <property type="component" value="Unassembled WGS sequence"/>
</dbReference>
<evidence type="ECO:0000313" key="1">
    <source>
        <dbReference type="EMBL" id="KAJ1673031.1"/>
    </source>
</evidence>
<gene>
    <name evidence="1" type="ORF">EV182_006019</name>
</gene>
<evidence type="ECO:0000313" key="2">
    <source>
        <dbReference type="Proteomes" id="UP001145114"/>
    </source>
</evidence>